<organism evidence="1 2">
    <name type="scientific">Streptomyces dengpaensis</name>
    <dbReference type="NCBI Taxonomy" id="2049881"/>
    <lineage>
        <taxon>Bacteria</taxon>
        <taxon>Bacillati</taxon>
        <taxon>Actinomycetota</taxon>
        <taxon>Actinomycetes</taxon>
        <taxon>Kitasatosporales</taxon>
        <taxon>Streptomycetaceae</taxon>
        <taxon>Streptomyces</taxon>
    </lineage>
</organism>
<dbReference type="EMBL" id="CP026652">
    <property type="protein sequence ID" value="AVH56907.1"/>
    <property type="molecule type" value="Genomic_DNA"/>
</dbReference>
<reference evidence="1 2" key="1">
    <citation type="submission" date="2018-02" db="EMBL/GenBank/DDBJ databases">
        <title>Complete genome sequence of Streptomyces dengpaensis, the producer of angucyclines.</title>
        <authorList>
            <person name="Yumei L."/>
        </authorList>
    </citation>
    <scope>NUCLEOTIDE SEQUENCE [LARGE SCALE GENOMIC DNA]</scope>
    <source>
        <strain evidence="1 2">XZHG99</strain>
    </source>
</reference>
<evidence type="ECO:0000313" key="1">
    <source>
        <dbReference type="EMBL" id="AVH56907.1"/>
    </source>
</evidence>
<keyword evidence="2" id="KW-1185">Reference proteome</keyword>
<sequence>MHITRRTPWWEEGGELITTQEWAAVVAAHSELEMVQVARVSPRGRDAVLEYRHEWLAELVSHPQRDTHGAWLDWRDGRIVVKNPDEILLKKMREIAGRLGARVQGDECEYYDE</sequence>
<gene>
    <name evidence="1" type="ORF">C4B68_15195</name>
</gene>
<protein>
    <submittedName>
        <fullName evidence="1">Uncharacterized protein</fullName>
    </submittedName>
</protein>
<accession>A0ABM6SQ70</accession>
<evidence type="ECO:0000313" key="2">
    <source>
        <dbReference type="Proteomes" id="UP000238413"/>
    </source>
</evidence>
<proteinExistence type="predicted"/>
<name>A0ABM6SQ70_9ACTN</name>
<dbReference type="Proteomes" id="UP000238413">
    <property type="component" value="Chromosome"/>
</dbReference>